<dbReference type="RefSeq" id="WP_390258703.1">
    <property type="nucleotide sequence ID" value="NZ_JBHUGH010000001.1"/>
</dbReference>
<protein>
    <submittedName>
        <fullName evidence="2">Extracellular solute-binding protein</fullName>
    </submittedName>
</protein>
<keyword evidence="1" id="KW-0732">Signal</keyword>
<feature type="chain" id="PRO_5046361766" evidence="1">
    <location>
        <begin position="21"/>
        <end position="378"/>
    </location>
</feature>
<dbReference type="PANTHER" id="PTHR42779">
    <property type="entry name" value="PROTEIN YNJB"/>
    <property type="match status" value="1"/>
</dbReference>
<accession>A0ABW4S0C9</accession>
<reference evidence="3" key="1">
    <citation type="journal article" date="2019" name="Int. J. Syst. Evol. Microbiol.">
        <title>The Global Catalogue of Microorganisms (GCM) 10K type strain sequencing project: providing services to taxonomists for standard genome sequencing and annotation.</title>
        <authorList>
            <consortium name="The Broad Institute Genomics Platform"/>
            <consortium name="The Broad Institute Genome Sequencing Center for Infectious Disease"/>
            <person name="Wu L."/>
            <person name="Ma J."/>
        </authorList>
    </citation>
    <scope>NUCLEOTIDE SEQUENCE [LARGE SCALE GENOMIC DNA]</scope>
    <source>
        <strain evidence="3">CGMCC 4.7242</strain>
    </source>
</reference>
<comment type="caution">
    <text evidence="2">The sequence shown here is derived from an EMBL/GenBank/DDBJ whole genome shotgun (WGS) entry which is preliminary data.</text>
</comment>
<dbReference type="SUPFAM" id="SSF53850">
    <property type="entry name" value="Periplasmic binding protein-like II"/>
    <property type="match status" value="1"/>
</dbReference>
<evidence type="ECO:0000313" key="2">
    <source>
        <dbReference type="EMBL" id="MFD1910783.1"/>
    </source>
</evidence>
<gene>
    <name evidence="2" type="ORF">ACFSGJ_00980</name>
</gene>
<name>A0ABW4S0C9_9RHOB</name>
<dbReference type="Gene3D" id="3.40.190.10">
    <property type="entry name" value="Periplasmic binding protein-like II"/>
    <property type="match status" value="1"/>
</dbReference>
<proteinExistence type="predicted"/>
<evidence type="ECO:0000256" key="1">
    <source>
        <dbReference type="SAM" id="SignalP"/>
    </source>
</evidence>
<sequence length="378" mass="40989">MNRTLAAAIALGATLSPAFADELTVVTAGDQNMVDYINEYLGPLFEERNPGHTVRAVGTGPGDAGSQKIHERFEAQAGAGAGQWDTDVAVVHEKFVGPMVEAGWLASYRDDIGTGSLVTRANADMALGSDVRGYVMPMFNSQTAIAYNPAMVPNPPQSYDEIRAWAAENPGMFGYNGIKGGASGVSFVMGWVYAYGEGDAARLMQGPFDEAETQNWTTAFETLREFTNNATLTPGNAGTLDMLARGEIAMGPVWVDMFYSWQANGQLPPEFRLVLPEPGMPGQPMHYVIPENTPNRDLALAFVELATSPEVQAHGIVERFNWYPGIDAQHVQAELPAEVWNKLFTDVTPEQLAARGKPFPIAPYNTAILEAYETYLAN</sequence>
<evidence type="ECO:0000313" key="3">
    <source>
        <dbReference type="Proteomes" id="UP001597353"/>
    </source>
</evidence>
<feature type="signal peptide" evidence="1">
    <location>
        <begin position="1"/>
        <end position="20"/>
    </location>
</feature>
<keyword evidence="3" id="KW-1185">Reference proteome</keyword>
<dbReference type="Pfam" id="PF13416">
    <property type="entry name" value="SBP_bac_8"/>
    <property type="match status" value="1"/>
</dbReference>
<dbReference type="Proteomes" id="UP001597353">
    <property type="component" value="Unassembled WGS sequence"/>
</dbReference>
<dbReference type="InterPro" id="IPR006059">
    <property type="entry name" value="SBP"/>
</dbReference>
<dbReference type="EMBL" id="JBHUGH010000001">
    <property type="protein sequence ID" value="MFD1910783.1"/>
    <property type="molecule type" value="Genomic_DNA"/>
</dbReference>
<organism evidence="2 3">
    <name type="scientific">Halodurantibacterium flavum</name>
    <dbReference type="NCBI Taxonomy" id="1382802"/>
    <lineage>
        <taxon>Bacteria</taxon>
        <taxon>Pseudomonadati</taxon>
        <taxon>Pseudomonadota</taxon>
        <taxon>Alphaproteobacteria</taxon>
        <taxon>Rhodobacterales</taxon>
        <taxon>Paracoccaceae</taxon>
        <taxon>Halodurantibacterium</taxon>
    </lineage>
</organism>
<dbReference type="PANTHER" id="PTHR42779:SF1">
    <property type="entry name" value="PROTEIN YNJB"/>
    <property type="match status" value="1"/>
</dbReference>